<evidence type="ECO:0000313" key="1">
    <source>
        <dbReference type="EMBL" id="QNT59951.1"/>
    </source>
</evidence>
<gene>
    <name evidence="1" type="primary">adh</name>
    <name evidence="1" type="ORF">H7A79_0950</name>
</gene>
<keyword evidence="2" id="KW-1185">Reference proteome</keyword>
<sequence length="31" mass="3469">MVYEDQCPPANPRLPMVADLEEIPTKAYYGG</sequence>
<name>A0A7H1ME86_9NEIS</name>
<accession>A0A7H1ME86</accession>
<organism evidence="1 2">
    <name type="scientific">Neisseria musculi</name>
    <dbReference type="NCBI Taxonomy" id="1815583"/>
    <lineage>
        <taxon>Bacteria</taxon>
        <taxon>Pseudomonadati</taxon>
        <taxon>Pseudomonadota</taxon>
        <taxon>Betaproteobacteria</taxon>
        <taxon>Neisseriales</taxon>
        <taxon>Neisseriaceae</taxon>
        <taxon>Neisseria</taxon>
    </lineage>
</organism>
<reference evidence="1" key="1">
    <citation type="submission" date="2024-06" db="EMBL/GenBank/DDBJ databases">
        <title>Complete Genome Sequence of mouse commensal type strain Neisseria musculi.</title>
        <authorList>
            <person name="Thapa E."/>
            <person name="Aluvathingal J."/>
            <person name="Nadendla S."/>
            <person name="Mehta A."/>
            <person name="Tettelin H."/>
            <person name="Weyand N.J."/>
        </authorList>
    </citation>
    <scope>NUCLEOTIDE SEQUENCE</scope>
    <source>
        <strain evidence="1">NW831</strain>
    </source>
</reference>
<dbReference type="AlphaFoldDB" id="A0A7H1ME86"/>
<dbReference type="Proteomes" id="UP000516412">
    <property type="component" value="Chromosome"/>
</dbReference>
<evidence type="ECO:0000313" key="2">
    <source>
        <dbReference type="Proteomes" id="UP000516412"/>
    </source>
</evidence>
<dbReference type="EMBL" id="CP060414">
    <property type="protein sequence ID" value="QNT59951.1"/>
    <property type="molecule type" value="Genomic_DNA"/>
</dbReference>
<proteinExistence type="predicted"/>
<protein>
    <submittedName>
        <fullName evidence="1">Aldehyde-alcohol dehydrogenase 2 domain protein</fullName>
    </submittedName>
</protein>
<dbReference type="KEGG" id="nmus:H7A79_0950"/>